<reference evidence="1 2" key="1">
    <citation type="journal article" date="2014" name="Nat. Commun.">
        <title>Multiple recent horizontal transfers of a large genomic region in cheese making fungi.</title>
        <authorList>
            <person name="Cheeseman K."/>
            <person name="Ropars J."/>
            <person name="Renault P."/>
            <person name="Dupont J."/>
            <person name="Gouzy J."/>
            <person name="Branca A."/>
            <person name="Abraham A.L."/>
            <person name="Ceppi M."/>
            <person name="Conseiller E."/>
            <person name="Debuchy R."/>
            <person name="Malagnac F."/>
            <person name="Goarin A."/>
            <person name="Silar P."/>
            <person name="Lacoste S."/>
            <person name="Sallet E."/>
            <person name="Bensimon A."/>
            <person name="Giraud T."/>
            <person name="Brygoo Y."/>
        </authorList>
    </citation>
    <scope>NUCLEOTIDE SEQUENCE [LARGE SCALE GENOMIC DNA]</scope>
    <source>
        <strain evidence="2">FM 013</strain>
    </source>
</reference>
<keyword evidence="2" id="KW-1185">Reference proteome</keyword>
<name>A0A0G4P453_PENC3</name>
<proteinExistence type="predicted"/>
<evidence type="ECO:0000313" key="1">
    <source>
        <dbReference type="EMBL" id="CRL21110.1"/>
    </source>
</evidence>
<sequence length="60" mass="6821">MLLCLLRYPSSADMSCFSSVDVRLDVAYECRRTWKVIPRVSASPSCAVVRGFRPHSIHSY</sequence>
<dbReference type="EMBL" id="HG793138">
    <property type="protein sequence ID" value="CRL21110.1"/>
    <property type="molecule type" value="Genomic_DNA"/>
</dbReference>
<gene>
    <name evidence="1" type="ORF">PCAMFM013_S005g000274</name>
</gene>
<dbReference type="Proteomes" id="UP000053732">
    <property type="component" value="Unassembled WGS sequence"/>
</dbReference>
<evidence type="ECO:0000313" key="2">
    <source>
        <dbReference type="Proteomes" id="UP000053732"/>
    </source>
</evidence>
<dbReference type="AlphaFoldDB" id="A0A0G4P453"/>
<organism evidence="1 2">
    <name type="scientific">Penicillium camemberti (strain FM 013)</name>
    <dbReference type="NCBI Taxonomy" id="1429867"/>
    <lineage>
        <taxon>Eukaryota</taxon>
        <taxon>Fungi</taxon>
        <taxon>Dikarya</taxon>
        <taxon>Ascomycota</taxon>
        <taxon>Pezizomycotina</taxon>
        <taxon>Eurotiomycetes</taxon>
        <taxon>Eurotiomycetidae</taxon>
        <taxon>Eurotiales</taxon>
        <taxon>Aspergillaceae</taxon>
        <taxon>Penicillium</taxon>
    </lineage>
</organism>
<accession>A0A0G4P453</accession>
<protein>
    <submittedName>
        <fullName evidence="1">Str. FM013</fullName>
    </submittedName>
</protein>